<comment type="caution">
    <text evidence="2">The sequence shown here is derived from an EMBL/GenBank/DDBJ whole genome shotgun (WGS) entry which is preliminary data.</text>
</comment>
<keyword evidence="3" id="KW-1185">Reference proteome</keyword>
<organism evidence="2 3">
    <name type="scientific">[Eubacterium] siraeum DSM 15702</name>
    <dbReference type="NCBI Taxonomy" id="428128"/>
    <lineage>
        <taxon>Bacteria</taxon>
        <taxon>Bacillati</taxon>
        <taxon>Bacillota</taxon>
        <taxon>Clostridia</taxon>
        <taxon>Eubacteriales</taxon>
        <taxon>Oscillospiraceae</taxon>
        <taxon>Oscillospiraceae incertae sedis</taxon>
    </lineage>
</organism>
<dbReference type="EMBL" id="ABCA03000034">
    <property type="protein sequence ID" value="EDS01607.1"/>
    <property type="molecule type" value="Genomic_DNA"/>
</dbReference>
<accession>B0ML33</accession>
<evidence type="ECO:0000313" key="2">
    <source>
        <dbReference type="EMBL" id="EDS01607.1"/>
    </source>
</evidence>
<gene>
    <name evidence="2" type="ORF">EUBSIR_00511</name>
</gene>
<name>B0ML33_9FIRM</name>
<proteinExistence type="predicted"/>
<dbReference type="Proteomes" id="UP000005326">
    <property type="component" value="Unassembled WGS sequence"/>
</dbReference>
<dbReference type="AlphaFoldDB" id="B0ML33"/>
<sequence>MFSMNKAMIFFGIAAAVGTGYILAKKYIDKNPEAVAAVKEKCSDKFHKASVYCTGAVKTGSEKLTKSVNEIVSAGREKSAELMKKAATTGTAFKNEINNLKDMVVSINSGVDVDISDVDDDADKKSFSFTEGGVEDEIIESPEEGSEAL</sequence>
<feature type="compositionally biased region" description="Acidic residues" evidence="1">
    <location>
        <begin position="133"/>
        <end position="149"/>
    </location>
</feature>
<evidence type="ECO:0000256" key="1">
    <source>
        <dbReference type="SAM" id="MobiDB-lite"/>
    </source>
</evidence>
<protein>
    <submittedName>
        <fullName evidence="2">Uncharacterized protein</fullName>
    </submittedName>
</protein>
<feature type="region of interest" description="Disordered" evidence="1">
    <location>
        <begin position="126"/>
        <end position="149"/>
    </location>
</feature>
<reference evidence="2" key="1">
    <citation type="submission" date="2007-10" db="EMBL/GenBank/DDBJ databases">
        <authorList>
            <person name="Fulton L."/>
            <person name="Clifton S."/>
            <person name="Fulton B."/>
            <person name="Xu J."/>
            <person name="Minx P."/>
            <person name="Pepin K.H."/>
            <person name="Johnson M."/>
            <person name="Thiruvilangam P."/>
            <person name="Bhonagiri V."/>
            <person name="Nash W.E."/>
            <person name="Mardis E.R."/>
            <person name="Wilson R.K."/>
        </authorList>
    </citation>
    <scope>NUCLEOTIDE SEQUENCE [LARGE SCALE GENOMIC DNA]</scope>
    <source>
        <strain evidence="2">DSM 15702</strain>
    </source>
</reference>
<evidence type="ECO:0000313" key="3">
    <source>
        <dbReference type="Proteomes" id="UP000005326"/>
    </source>
</evidence>
<reference evidence="2" key="2">
    <citation type="submission" date="2014-06" db="EMBL/GenBank/DDBJ databases">
        <title>Draft genome sequence of Eubacterium siraeum (DSM 15702).</title>
        <authorList>
            <person name="Sudarsanam P."/>
            <person name="Ley R."/>
            <person name="Guruge J."/>
            <person name="Turnbaugh P.J."/>
            <person name="Mahowald M."/>
            <person name="Liep D."/>
            <person name="Gordon J."/>
        </authorList>
    </citation>
    <scope>NUCLEOTIDE SEQUENCE</scope>
    <source>
        <strain evidence="2">DSM 15702</strain>
    </source>
</reference>